<dbReference type="GO" id="GO:0015288">
    <property type="term" value="F:porin activity"/>
    <property type="evidence" value="ECO:0007669"/>
    <property type="project" value="TreeGrafter"/>
</dbReference>
<evidence type="ECO:0000256" key="7">
    <source>
        <dbReference type="ARBA" id="ARBA00023237"/>
    </source>
</evidence>
<comment type="caution">
    <text evidence="8">The sequence shown here is derived from an EMBL/GenBank/DDBJ whole genome shotgun (WGS) entry which is preliminary data.</text>
</comment>
<comment type="similarity">
    <text evidence="2">Belongs to the outer membrane factor (OMF) (TC 1.B.17) family.</text>
</comment>
<protein>
    <submittedName>
        <fullName evidence="8">Outer membrane protein TolC</fullName>
    </submittedName>
</protein>
<dbReference type="InterPro" id="IPR051906">
    <property type="entry name" value="TolC-like"/>
</dbReference>
<keyword evidence="3" id="KW-0813">Transport</keyword>
<dbReference type="GO" id="GO:0009279">
    <property type="term" value="C:cell outer membrane"/>
    <property type="evidence" value="ECO:0007669"/>
    <property type="project" value="UniProtKB-SubCell"/>
</dbReference>
<dbReference type="Pfam" id="PF02321">
    <property type="entry name" value="OEP"/>
    <property type="match status" value="2"/>
</dbReference>
<keyword evidence="5" id="KW-0812">Transmembrane</keyword>
<comment type="subcellular location">
    <subcellularLocation>
        <location evidence="1">Cell outer membrane</location>
    </subcellularLocation>
</comment>
<dbReference type="AlphaFoldDB" id="A0A839S930"/>
<dbReference type="OrthoDB" id="916581at2"/>
<evidence type="ECO:0000256" key="3">
    <source>
        <dbReference type="ARBA" id="ARBA00022448"/>
    </source>
</evidence>
<dbReference type="SUPFAM" id="SSF56954">
    <property type="entry name" value="Outer membrane efflux proteins (OEP)"/>
    <property type="match status" value="1"/>
</dbReference>
<evidence type="ECO:0000256" key="2">
    <source>
        <dbReference type="ARBA" id="ARBA00007613"/>
    </source>
</evidence>
<sequence length="455" mass="50555">MTRLNKHTNLKFFNAAAAAFKRFIAPAIVLILLGFNAVNAQDRVITLDEALKMGLANSNVVKLSKSKIDQAISQYNQAKDNILPTGKASFTYNRAEIPANKLDFGPASLTLPKSADAFLGIASVNEVIYGGNRLKYAEQSTELLAQISRIDAENDKDAVAYDIINQYYNLYKVLKSKKVVEQNLATVDQQIKQAQRFFDQGIVTKNDVLRFQLQRSNIELNGIDLETNRKIVNYNLNILLGLPEGTQLAINDIAEADRPVAPVTAYIDTALTLRTEVRSLDLRSQVAETNVKNIKANALPTVNASAAAYYIDTQIDPFPQSGKYILPLTLGVGVSWNFSTLWTNKNKVAEAKIQQDEVSLNKLITMNNVRREVNEDYQNYMMALDKIKLLQTSIEQAGENNKILESKYKSNIASATDRADAETLLYQAEINLELAKADAGLAYYTLIKSTGKLNK</sequence>
<reference evidence="8" key="1">
    <citation type="submission" date="2020-08" db="EMBL/GenBank/DDBJ databases">
        <title>Genomic Encyclopedia of Type Strains, Phase III (KMG-III): the genomes of soil and plant-associated and newly described type strains.</title>
        <authorList>
            <person name="Whitman W."/>
        </authorList>
    </citation>
    <scope>NUCLEOTIDE SEQUENCE [LARGE SCALE GENOMIC DNA]</scope>
    <source>
        <strain evidence="8">CECT 8628</strain>
    </source>
</reference>
<evidence type="ECO:0000256" key="4">
    <source>
        <dbReference type="ARBA" id="ARBA00022452"/>
    </source>
</evidence>
<dbReference type="PANTHER" id="PTHR30026">
    <property type="entry name" value="OUTER MEMBRANE PROTEIN TOLC"/>
    <property type="match status" value="1"/>
</dbReference>
<evidence type="ECO:0000313" key="8">
    <source>
        <dbReference type="EMBL" id="MBB3054495.1"/>
    </source>
</evidence>
<evidence type="ECO:0000256" key="1">
    <source>
        <dbReference type="ARBA" id="ARBA00004442"/>
    </source>
</evidence>
<dbReference type="GO" id="GO:0015562">
    <property type="term" value="F:efflux transmembrane transporter activity"/>
    <property type="evidence" value="ECO:0007669"/>
    <property type="project" value="InterPro"/>
</dbReference>
<keyword evidence="6" id="KW-0472">Membrane</keyword>
<dbReference type="InterPro" id="IPR003423">
    <property type="entry name" value="OMP_efflux"/>
</dbReference>
<evidence type="ECO:0000256" key="6">
    <source>
        <dbReference type="ARBA" id="ARBA00023136"/>
    </source>
</evidence>
<organism evidence="8 9">
    <name type="scientific">Mucilaginibacter gotjawali</name>
    <dbReference type="NCBI Taxonomy" id="1550579"/>
    <lineage>
        <taxon>Bacteria</taxon>
        <taxon>Pseudomonadati</taxon>
        <taxon>Bacteroidota</taxon>
        <taxon>Sphingobacteriia</taxon>
        <taxon>Sphingobacteriales</taxon>
        <taxon>Sphingobacteriaceae</taxon>
        <taxon>Mucilaginibacter</taxon>
    </lineage>
</organism>
<keyword evidence="7" id="KW-0998">Cell outer membrane</keyword>
<evidence type="ECO:0000313" key="9">
    <source>
        <dbReference type="Proteomes" id="UP000539265"/>
    </source>
</evidence>
<dbReference type="GO" id="GO:1990281">
    <property type="term" value="C:efflux pump complex"/>
    <property type="evidence" value="ECO:0007669"/>
    <property type="project" value="TreeGrafter"/>
</dbReference>
<dbReference type="EMBL" id="JACHWX010000002">
    <property type="protein sequence ID" value="MBB3054495.1"/>
    <property type="molecule type" value="Genomic_DNA"/>
</dbReference>
<gene>
    <name evidence="8" type="ORF">FHS11_000905</name>
</gene>
<dbReference type="Gene3D" id="1.20.1600.10">
    <property type="entry name" value="Outer membrane efflux proteins (OEP)"/>
    <property type="match status" value="1"/>
</dbReference>
<accession>A0A839S930</accession>
<dbReference type="RefSeq" id="WP_096356859.1">
    <property type="nucleotide sequence ID" value="NZ_AP017313.1"/>
</dbReference>
<dbReference type="Proteomes" id="UP000539265">
    <property type="component" value="Unassembled WGS sequence"/>
</dbReference>
<keyword evidence="4" id="KW-1134">Transmembrane beta strand</keyword>
<evidence type="ECO:0000256" key="5">
    <source>
        <dbReference type="ARBA" id="ARBA00022692"/>
    </source>
</evidence>
<proteinExistence type="inferred from homology"/>
<dbReference type="PANTHER" id="PTHR30026:SF20">
    <property type="entry name" value="OUTER MEMBRANE PROTEIN TOLC"/>
    <property type="match status" value="1"/>
</dbReference>
<keyword evidence="9" id="KW-1185">Reference proteome</keyword>
<name>A0A839S930_9SPHI</name>